<organism evidence="3 5">
    <name type="scientific">Aquipseudomonas alcaligenes</name>
    <name type="common">Pseudomonas alcaligenes</name>
    <dbReference type="NCBI Taxonomy" id="43263"/>
    <lineage>
        <taxon>Bacteria</taxon>
        <taxon>Pseudomonadati</taxon>
        <taxon>Pseudomonadota</taxon>
        <taxon>Gammaproteobacteria</taxon>
        <taxon>Pseudomonadales</taxon>
        <taxon>Pseudomonadaceae</taxon>
        <taxon>Aquipseudomonas</taxon>
    </lineage>
</organism>
<evidence type="ECO:0000313" key="6">
    <source>
        <dbReference type="Proteomes" id="UP000887228"/>
    </source>
</evidence>
<feature type="transmembrane region" description="Helical" evidence="2">
    <location>
        <begin position="21"/>
        <end position="38"/>
    </location>
</feature>
<dbReference type="Proteomes" id="UP000887228">
    <property type="component" value="Unassembled WGS sequence"/>
</dbReference>
<gene>
    <name evidence="3" type="ORF">KAM435_41270</name>
    <name evidence="4" type="ORF">KAM436_41270</name>
</gene>
<evidence type="ECO:0000313" key="5">
    <source>
        <dbReference type="Proteomes" id="UP000887212"/>
    </source>
</evidence>
<comment type="caution">
    <text evidence="3">The sequence shown here is derived from an EMBL/GenBank/DDBJ whole genome shotgun (WGS) entry which is preliminary data.</text>
</comment>
<feature type="region of interest" description="Disordered" evidence="1">
    <location>
        <begin position="108"/>
        <end position="128"/>
    </location>
</feature>
<keyword evidence="2" id="KW-1133">Transmembrane helix</keyword>
<keyword evidence="2" id="KW-0812">Transmembrane</keyword>
<protein>
    <recommendedName>
        <fullName evidence="7">Transmembrane anchor protein</fullName>
    </recommendedName>
</protein>
<dbReference type="Proteomes" id="UP000887212">
    <property type="component" value="Unassembled WGS sequence"/>
</dbReference>
<evidence type="ECO:0000313" key="3">
    <source>
        <dbReference type="EMBL" id="GIZ90800.1"/>
    </source>
</evidence>
<dbReference type="EMBL" id="BPMS01000034">
    <property type="protein sequence ID" value="GIZ90800.1"/>
    <property type="molecule type" value="Genomic_DNA"/>
</dbReference>
<evidence type="ECO:0000256" key="1">
    <source>
        <dbReference type="SAM" id="MobiDB-lite"/>
    </source>
</evidence>
<evidence type="ECO:0000313" key="4">
    <source>
        <dbReference type="EMBL" id="GIZ95159.1"/>
    </source>
</evidence>
<dbReference type="RefSeq" id="WP_203791033.1">
    <property type="nucleotide sequence ID" value="NZ_AP024354.1"/>
</dbReference>
<keyword evidence="2" id="KW-0472">Membrane</keyword>
<feature type="compositionally biased region" description="Low complexity" evidence="1">
    <location>
        <begin position="108"/>
        <end position="122"/>
    </location>
</feature>
<sequence length="234" mass="25031">MFNSKLPTLNELPTSAQLIRSTVLAAIGALVLLVTFVMPSEYAIDPTGVGKMLGLTQMGEVKLQLAKEAAADAAAAEQPKLNAVMGAAVAATYEPTDEVETFAEAPPVASQPQEPAAVQPAPKATAGQRHELSITLAPNQGAEVKLEMKEGAKVNYVWSTSGGFVNYDTHGDPYNAPRGFYHGYGKGRSTPEDQGTLEAAFDGKHGWFWRNRSNKPVTVTLKTEGDYLTIKRVI</sequence>
<evidence type="ECO:0008006" key="7">
    <source>
        <dbReference type="Google" id="ProtNLM"/>
    </source>
</evidence>
<evidence type="ECO:0000256" key="2">
    <source>
        <dbReference type="SAM" id="Phobius"/>
    </source>
</evidence>
<dbReference type="EMBL" id="BPMT01000032">
    <property type="protein sequence ID" value="GIZ95159.1"/>
    <property type="molecule type" value="Genomic_DNA"/>
</dbReference>
<accession>A0AA37CJH0</accession>
<dbReference type="AlphaFoldDB" id="A0AA37CJH0"/>
<reference evidence="3 6" key="1">
    <citation type="submission" date="2021-07" db="EMBL/GenBank/DDBJ databases">
        <title>Whole genome sequencing of carbapenem-resistant Pseudomonas spp. isolated in Japan.</title>
        <authorList>
            <person name="Suzuki M."/>
            <person name="Maehana S."/>
            <person name="Kitasato H."/>
        </authorList>
    </citation>
    <scope>NUCLEOTIDE SEQUENCE</scope>
    <source>
        <strain evidence="3">KAM435</strain>
        <strain evidence="4 6">KAM436</strain>
    </source>
</reference>
<name>A0AA37CJH0_AQUAC</name>
<proteinExistence type="predicted"/>